<dbReference type="InterPro" id="IPR036291">
    <property type="entry name" value="NAD(P)-bd_dom_sf"/>
</dbReference>
<evidence type="ECO:0000259" key="1">
    <source>
        <dbReference type="Pfam" id="PF01370"/>
    </source>
</evidence>
<evidence type="ECO:0000313" key="2">
    <source>
        <dbReference type="EMBL" id="KJC64149.1"/>
    </source>
</evidence>
<dbReference type="Gene3D" id="3.40.50.720">
    <property type="entry name" value="NAD(P)-binding Rossmann-like Domain"/>
    <property type="match status" value="1"/>
</dbReference>
<reference evidence="3" key="3">
    <citation type="submission" date="2017-02" db="EMBL/GenBank/DDBJ databases">
        <authorList>
            <person name="Peterson S.W."/>
        </authorList>
    </citation>
    <scope>NUCLEOTIDE SEQUENCE [LARGE SCALE GENOMIC DNA]</scope>
    <source>
        <strain evidence="3">VKM Ac-2052</strain>
    </source>
</reference>
<dbReference type="InterPro" id="IPR001509">
    <property type="entry name" value="Epimerase_deHydtase"/>
</dbReference>
<accession>A0A1T4XW30</accession>
<feature type="domain" description="NAD-dependent epimerase/dehydratase" evidence="1">
    <location>
        <begin position="5"/>
        <end position="236"/>
    </location>
</feature>
<reference evidence="2 4" key="1">
    <citation type="journal article" date="2001" name="Int. J. Syst. Evol. Microbiol.">
        <title>Agreia bicolorata gen. nov., sp. nov., to accommodate actinobacteria isolated from narrow reed grass infected by the nematode Heteroanguina graminophila.</title>
        <authorList>
            <person name="Evtushenko L.I."/>
            <person name="Dorofeeva L.V."/>
            <person name="Dobrovolskaya T.G."/>
            <person name="Streshinskaya G.M."/>
            <person name="Subbotin S.A."/>
            <person name="Tiedje J.M."/>
        </authorList>
    </citation>
    <scope>NUCLEOTIDE SEQUENCE [LARGE SCALE GENOMIC DNA]</scope>
    <source>
        <strain evidence="2 4">VKM Ac-1804</strain>
    </source>
</reference>
<dbReference type="EMBL" id="JYFC01000004">
    <property type="protein sequence ID" value="KJC64149.1"/>
    <property type="molecule type" value="Genomic_DNA"/>
</dbReference>
<reference evidence="2" key="2">
    <citation type="submission" date="2015-02" db="EMBL/GenBank/DDBJ databases">
        <authorList>
            <person name="Vasilyev I.Y."/>
            <person name="Siniagina M.N."/>
            <person name="Malanin S.Y."/>
            <person name="Boulygina E.A."/>
            <person name="Grygoryeva T.V."/>
            <person name="Yarullina D.R."/>
            <person name="Ilinskaya O.N."/>
        </authorList>
    </citation>
    <scope>NUCLEOTIDE SEQUENCE</scope>
    <source>
        <strain evidence="2">VKM Ac-1804</strain>
    </source>
</reference>
<gene>
    <name evidence="3" type="ORF">SAMN06295879_1796</name>
    <name evidence="2" type="ORF">TZ00_11575</name>
</gene>
<dbReference type="Proteomes" id="UP000189735">
    <property type="component" value="Unassembled WGS sequence"/>
</dbReference>
<dbReference type="Proteomes" id="UP000032503">
    <property type="component" value="Unassembled WGS sequence"/>
</dbReference>
<dbReference type="Gene3D" id="3.90.25.10">
    <property type="entry name" value="UDP-galactose 4-epimerase, domain 1"/>
    <property type="match status" value="1"/>
</dbReference>
<keyword evidence="4" id="KW-1185">Reference proteome</keyword>
<name>A0A1T4XW30_9MICO</name>
<dbReference type="InterPro" id="IPR050177">
    <property type="entry name" value="Lipid_A_modif_metabolic_enz"/>
</dbReference>
<sequence length="309" mass="34040">MARCLVVGANGFIGSHLVDELVRTGHSVTAFDRFSGSTSMFTASGVRIVAGDFMNVADIGEAVDGQDFVFHFLSTTTPATAENDPTMDVRTNIASSIELFQHSVDAGVQKIFFASTGGAIYGNQPEPVLNENLRPLPVSPYAIGKLAIEGYLRYFRTKYGIDTVAFRISNPYGPRQRAHKKQGVIPIFLNRMQQGLPITVFGDGSMVRDYQYVDDTVKMMVSTVGRELDHDVYNIGSGRGATLTEVLEVMRTVTGIDPLVEHKPIPSTYLDRVVLDTSRYEKQFGQLAPRTLEDGIRSTWNHLVSEGHQ</sequence>
<organism evidence="3 5">
    <name type="scientific">Agreia bicolorata</name>
    <dbReference type="NCBI Taxonomy" id="110935"/>
    <lineage>
        <taxon>Bacteria</taxon>
        <taxon>Bacillati</taxon>
        <taxon>Actinomycetota</taxon>
        <taxon>Actinomycetes</taxon>
        <taxon>Micrococcales</taxon>
        <taxon>Microbacteriaceae</taxon>
        <taxon>Agreia</taxon>
    </lineage>
</organism>
<dbReference type="RefSeq" id="WP_044441845.1">
    <property type="nucleotide sequence ID" value="NZ_FUYG01000004.1"/>
</dbReference>
<protein>
    <submittedName>
        <fullName evidence="3">UDP-glucose 4-epimerase</fullName>
    </submittedName>
</protein>
<dbReference type="EMBL" id="FUYG01000004">
    <property type="protein sequence ID" value="SKA93762.1"/>
    <property type="molecule type" value="Genomic_DNA"/>
</dbReference>
<dbReference type="SUPFAM" id="SSF51735">
    <property type="entry name" value="NAD(P)-binding Rossmann-fold domains"/>
    <property type="match status" value="1"/>
</dbReference>
<evidence type="ECO:0000313" key="5">
    <source>
        <dbReference type="Proteomes" id="UP000189735"/>
    </source>
</evidence>
<dbReference type="PANTHER" id="PTHR43245">
    <property type="entry name" value="BIFUNCTIONAL POLYMYXIN RESISTANCE PROTEIN ARNA"/>
    <property type="match status" value="1"/>
</dbReference>
<evidence type="ECO:0000313" key="3">
    <source>
        <dbReference type="EMBL" id="SKA93762.1"/>
    </source>
</evidence>
<evidence type="ECO:0000313" key="4">
    <source>
        <dbReference type="Proteomes" id="UP000032503"/>
    </source>
</evidence>
<reference evidence="5" key="4">
    <citation type="submission" date="2017-02" db="EMBL/GenBank/DDBJ databases">
        <authorList>
            <person name="Varghese N."/>
            <person name="Submissions S."/>
        </authorList>
    </citation>
    <scope>NUCLEOTIDE SEQUENCE [LARGE SCALE GENOMIC DNA]</scope>
    <source>
        <strain evidence="5">VKM Ac-2052</strain>
    </source>
</reference>
<dbReference type="AlphaFoldDB" id="A0A1T4XW30"/>
<dbReference type="Pfam" id="PF01370">
    <property type="entry name" value="Epimerase"/>
    <property type="match status" value="1"/>
</dbReference>
<proteinExistence type="predicted"/>
<dbReference type="PANTHER" id="PTHR43245:SF13">
    <property type="entry name" value="UDP-D-APIOSE_UDP-D-XYLOSE SYNTHASE 2"/>
    <property type="match status" value="1"/>
</dbReference>